<dbReference type="AlphaFoldDB" id="A0A8J8M8M8"/>
<proteinExistence type="predicted"/>
<name>A0A8J8M8M8_9FIRM</name>
<organism evidence="1 2">
    <name type="scientific">Vallitalea guaymasensis</name>
    <dbReference type="NCBI Taxonomy" id="1185412"/>
    <lineage>
        <taxon>Bacteria</taxon>
        <taxon>Bacillati</taxon>
        <taxon>Bacillota</taxon>
        <taxon>Clostridia</taxon>
        <taxon>Lachnospirales</taxon>
        <taxon>Vallitaleaceae</taxon>
        <taxon>Vallitalea</taxon>
    </lineage>
</organism>
<evidence type="ECO:0000313" key="1">
    <source>
        <dbReference type="EMBL" id="QUH28243.1"/>
    </source>
</evidence>
<sequence>MNKFVEGKEVVTNGAYGRIKKGCRNMEIVHGEVTLQRNISDEGDTILFL</sequence>
<dbReference type="KEGG" id="vgu:HYG85_04650"/>
<evidence type="ECO:0000313" key="2">
    <source>
        <dbReference type="Proteomes" id="UP000677305"/>
    </source>
</evidence>
<reference evidence="1 2" key="1">
    <citation type="submission" date="2020-07" db="EMBL/GenBank/DDBJ databases">
        <title>Vallitalea guaymasensis genome.</title>
        <authorList>
            <person name="Postec A."/>
        </authorList>
    </citation>
    <scope>NUCLEOTIDE SEQUENCE [LARGE SCALE GENOMIC DNA]</scope>
    <source>
        <strain evidence="1 2">Ra1766G1</strain>
    </source>
</reference>
<gene>
    <name evidence="1" type="ORF">HYG85_04650</name>
</gene>
<dbReference type="EMBL" id="CP058561">
    <property type="protein sequence ID" value="QUH28243.1"/>
    <property type="molecule type" value="Genomic_DNA"/>
</dbReference>
<accession>A0A8J8M8M8</accession>
<protein>
    <submittedName>
        <fullName evidence="1">Uncharacterized protein</fullName>
    </submittedName>
</protein>
<keyword evidence="2" id="KW-1185">Reference proteome</keyword>
<dbReference type="Proteomes" id="UP000677305">
    <property type="component" value="Chromosome"/>
</dbReference>
<dbReference type="RefSeq" id="WP_212692496.1">
    <property type="nucleotide sequence ID" value="NZ_CP058561.1"/>
</dbReference>